<keyword evidence="7 9" id="KW-0472">Membrane</keyword>
<evidence type="ECO:0000256" key="9">
    <source>
        <dbReference type="SAM" id="Phobius"/>
    </source>
</evidence>
<keyword evidence="5 9" id="KW-0812">Transmembrane</keyword>
<feature type="transmembrane region" description="Helical" evidence="9">
    <location>
        <begin position="99"/>
        <end position="117"/>
    </location>
</feature>
<feature type="transmembrane region" description="Helical" evidence="9">
    <location>
        <begin position="242"/>
        <end position="259"/>
    </location>
</feature>
<feature type="transmembrane region" description="Helical" evidence="9">
    <location>
        <begin position="348"/>
        <end position="366"/>
    </location>
</feature>
<proteinExistence type="inferred from homology"/>
<feature type="transmembrane region" description="Helical" evidence="9">
    <location>
        <begin position="138"/>
        <end position="160"/>
    </location>
</feature>
<feature type="transmembrane region" description="Helical" evidence="9">
    <location>
        <begin position="166"/>
        <end position="189"/>
    </location>
</feature>
<dbReference type="PANTHER" id="PTHR30574:SF1">
    <property type="entry name" value="SULPHUR TRANSPORT DOMAIN-CONTAINING PROTEIN"/>
    <property type="match status" value="1"/>
</dbReference>
<comment type="similarity">
    <text evidence="8">Belongs to the TsuA/YedE (TC 9.B.102) family.</text>
</comment>
<keyword evidence="3" id="KW-1003">Cell membrane</keyword>
<evidence type="ECO:0000313" key="10">
    <source>
        <dbReference type="EMBL" id="MBC8360229.1"/>
    </source>
</evidence>
<keyword evidence="6 9" id="KW-1133">Transmembrane helix</keyword>
<evidence type="ECO:0000256" key="8">
    <source>
        <dbReference type="ARBA" id="ARBA00035655"/>
    </source>
</evidence>
<dbReference type="InterPro" id="IPR007272">
    <property type="entry name" value="Sulf_transp_TsuA/YedE"/>
</dbReference>
<sequence length="420" mass="47218">MYSNTQVGVTPSEEASIVEKTSFWNEIWSEICDLYHFLFIRDMPLWVAGIGLGVLSILIFLWRYPWGISSGYGNWGEQLYYYFGLGSLAGLKEAPPPPWLHPVSIMNLGMIFGSMGASMMKKQFTTYLAPRREYLKGFIGGALMGIGSSFANGCIEGGFYTAVGVYSLGGFAMMIGLALGSILGVKYLIWEMFNWPVKVPDKPAEPKRPPLIDWRKVHPYIGGGIYIFFCLSFYIYAHFGKIVLGGMAFFGLWIGYFMQRSRFCLQRTFRNPFMTGDYEMVKAVILSLIIYSAGSAVIKYGFFQPDTHGIDHRFWMGSLIGGAIFGLGMVIAGACASSGLWRAGEGNTKIWLAIVGFITVYPWFKYEVQTTALGPFLGKGIYLVDILTWTWTPVFYIAFFLVWYLLAVYNAKTEKFVISF</sequence>
<gene>
    <name evidence="10" type="ORF">H8E23_02365</name>
</gene>
<evidence type="ECO:0000256" key="5">
    <source>
        <dbReference type="ARBA" id="ARBA00022692"/>
    </source>
</evidence>
<dbReference type="Proteomes" id="UP000603434">
    <property type="component" value="Unassembled WGS sequence"/>
</dbReference>
<dbReference type="EMBL" id="JACNJH010000076">
    <property type="protein sequence ID" value="MBC8360229.1"/>
    <property type="molecule type" value="Genomic_DNA"/>
</dbReference>
<dbReference type="AlphaFoldDB" id="A0A8J6NQ87"/>
<dbReference type="GO" id="GO:0005886">
    <property type="term" value="C:plasma membrane"/>
    <property type="evidence" value="ECO:0007669"/>
    <property type="project" value="UniProtKB-SubCell"/>
</dbReference>
<name>A0A8J6NQ87_9BACT</name>
<evidence type="ECO:0000313" key="11">
    <source>
        <dbReference type="Proteomes" id="UP000603434"/>
    </source>
</evidence>
<keyword evidence="2" id="KW-0813">Transport</keyword>
<comment type="subcellular location">
    <subcellularLocation>
        <location evidence="1">Cell inner membrane</location>
        <topology evidence="1">Multi-pass membrane protein</topology>
    </subcellularLocation>
</comment>
<feature type="transmembrane region" description="Helical" evidence="9">
    <location>
        <begin position="217"/>
        <end position="236"/>
    </location>
</feature>
<evidence type="ECO:0000256" key="1">
    <source>
        <dbReference type="ARBA" id="ARBA00004429"/>
    </source>
</evidence>
<reference evidence="10 11" key="1">
    <citation type="submission" date="2020-08" db="EMBL/GenBank/DDBJ databases">
        <title>Bridging the membrane lipid divide: bacteria of the FCB group superphylum have the potential to synthesize archaeal ether lipids.</title>
        <authorList>
            <person name="Villanueva L."/>
            <person name="Von Meijenfeldt F.A.B."/>
            <person name="Westbye A.B."/>
            <person name="Yadav S."/>
            <person name="Hopmans E.C."/>
            <person name="Dutilh B.E."/>
            <person name="Sinninghe Damste J.S."/>
        </authorList>
    </citation>
    <scope>NUCLEOTIDE SEQUENCE [LARGE SCALE GENOMIC DNA]</scope>
    <source>
        <strain evidence="10">NIOZ-UU30</strain>
    </source>
</reference>
<protein>
    <submittedName>
        <fullName evidence="10">YeeE/YedE family protein</fullName>
    </submittedName>
</protein>
<comment type="caution">
    <text evidence="10">The sequence shown here is derived from an EMBL/GenBank/DDBJ whole genome shotgun (WGS) entry which is preliminary data.</text>
</comment>
<keyword evidence="4" id="KW-0997">Cell inner membrane</keyword>
<evidence type="ECO:0000256" key="7">
    <source>
        <dbReference type="ARBA" id="ARBA00023136"/>
    </source>
</evidence>
<evidence type="ECO:0000256" key="3">
    <source>
        <dbReference type="ARBA" id="ARBA00022475"/>
    </source>
</evidence>
<evidence type="ECO:0000256" key="4">
    <source>
        <dbReference type="ARBA" id="ARBA00022519"/>
    </source>
</evidence>
<accession>A0A8J6NQ87</accession>
<dbReference type="Pfam" id="PF04143">
    <property type="entry name" value="Sulf_transp"/>
    <property type="match status" value="2"/>
</dbReference>
<evidence type="ECO:0000256" key="6">
    <source>
        <dbReference type="ARBA" id="ARBA00022989"/>
    </source>
</evidence>
<feature type="transmembrane region" description="Helical" evidence="9">
    <location>
        <begin position="45"/>
        <end position="64"/>
    </location>
</feature>
<organism evidence="10 11">
    <name type="scientific">Candidatus Desulfatibia profunda</name>
    <dbReference type="NCBI Taxonomy" id="2841695"/>
    <lineage>
        <taxon>Bacteria</taxon>
        <taxon>Pseudomonadati</taxon>
        <taxon>Thermodesulfobacteriota</taxon>
        <taxon>Desulfobacteria</taxon>
        <taxon>Desulfobacterales</taxon>
        <taxon>Desulfobacterales incertae sedis</taxon>
        <taxon>Candidatus Desulfatibia</taxon>
    </lineage>
</organism>
<dbReference type="PANTHER" id="PTHR30574">
    <property type="entry name" value="INNER MEMBRANE PROTEIN YEDE"/>
    <property type="match status" value="1"/>
</dbReference>
<evidence type="ECO:0000256" key="2">
    <source>
        <dbReference type="ARBA" id="ARBA00022448"/>
    </source>
</evidence>
<feature type="transmembrane region" description="Helical" evidence="9">
    <location>
        <begin position="386"/>
        <end position="406"/>
    </location>
</feature>
<feature type="transmembrane region" description="Helical" evidence="9">
    <location>
        <begin position="314"/>
        <end position="336"/>
    </location>
</feature>
<feature type="transmembrane region" description="Helical" evidence="9">
    <location>
        <begin position="280"/>
        <end position="302"/>
    </location>
</feature>